<proteinExistence type="predicted"/>
<evidence type="ECO:0000313" key="2">
    <source>
        <dbReference type="EnsemblMetazoa" id="G19828.1:cds"/>
    </source>
</evidence>
<protein>
    <submittedName>
        <fullName evidence="2">Uncharacterized protein</fullName>
    </submittedName>
</protein>
<reference evidence="2" key="1">
    <citation type="submission" date="2022-08" db="UniProtKB">
        <authorList>
            <consortium name="EnsemblMetazoa"/>
        </authorList>
    </citation>
    <scope>IDENTIFICATION</scope>
    <source>
        <strain evidence="2">05x7-T-G4-1.051#20</strain>
    </source>
</reference>
<organism evidence="2 3">
    <name type="scientific">Magallana gigas</name>
    <name type="common">Pacific oyster</name>
    <name type="synonym">Crassostrea gigas</name>
    <dbReference type="NCBI Taxonomy" id="29159"/>
    <lineage>
        <taxon>Eukaryota</taxon>
        <taxon>Metazoa</taxon>
        <taxon>Spiralia</taxon>
        <taxon>Lophotrochozoa</taxon>
        <taxon>Mollusca</taxon>
        <taxon>Bivalvia</taxon>
        <taxon>Autobranchia</taxon>
        <taxon>Pteriomorphia</taxon>
        <taxon>Ostreida</taxon>
        <taxon>Ostreoidea</taxon>
        <taxon>Ostreidae</taxon>
        <taxon>Magallana</taxon>
    </lineage>
</organism>
<keyword evidence="3" id="KW-1185">Reference proteome</keyword>
<feature type="compositionally biased region" description="Low complexity" evidence="1">
    <location>
        <begin position="192"/>
        <end position="216"/>
    </location>
</feature>
<accession>A0A8W8JLA8</accession>
<dbReference type="Proteomes" id="UP000005408">
    <property type="component" value="Unassembled WGS sequence"/>
</dbReference>
<evidence type="ECO:0000256" key="1">
    <source>
        <dbReference type="SAM" id="MobiDB-lite"/>
    </source>
</evidence>
<dbReference type="EnsemblMetazoa" id="G19828.1">
    <property type="protein sequence ID" value="G19828.1:cds"/>
    <property type="gene ID" value="G19828"/>
</dbReference>
<evidence type="ECO:0000313" key="3">
    <source>
        <dbReference type="Proteomes" id="UP000005408"/>
    </source>
</evidence>
<feature type="region of interest" description="Disordered" evidence="1">
    <location>
        <begin position="184"/>
        <end position="216"/>
    </location>
</feature>
<name>A0A8W8JLA8_MAGGI</name>
<sequence>METRRTANKEKEMDKDIIAELLMKTDITNDLLRELIDAVNQSNIVGKSSNNVIIDNIENTKDKEETYLKTTDMEGDPIIPRKFRIKDILGEPKNQTEIRVEMALNRINGEISLLRMRAENNQLKVLKIDEEIDQMLNQNASGFILEKLQKMWKSDCQKEEDRSFNRWRYTEAWLLDYAKNYGKDNVKQPHIQPTSKKPKPTSSSHKQTTKQNLNAS</sequence>
<dbReference type="AlphaFoldDB" id="A0A8W8JLA8"/>